<dbReference type="PROSITE" id="PS51679">
    <property type="entry name" value="SAM_MT_C5"/>
    <property type="match status" value="1"/>
</dbReference>
<sequence>MSDRRRNAVDNDVDAEIIEIHEHDDFFEQFEHSRSATPSDPDSTNHRRNKTHRLFDDTVSYPDKEIRFARLPDNTTVKVGDAVELAHLVAGESKGLQSGDFIRVQQIILNEETNETRLRGLRLKRTKYHGQIFSWKLNELVMVLNVHDDDPRPAFFQATEDVSIDQVVQKREIVFSPRPYVPGVGLDTFRDVYRTERYPKHWPALTTDEQRKDAFHNARLVCRNVHILMHDKNGKFREGEIHLMYRRECGSQAKDATQHGNSRTAAINVDDEETPDLSNSHRRQGPVKRGRYTSADTFCCGGGASQGAVQAGFDVTWALDKDNVSLQTYALNHPGVVILMMDAHDFGSIEGQEIQDFNTGRKTSIKVDLLHLSPPCCYWSPAHTGEGPNDQANYESFTTIGPMIKKTAPQVFTMEQTSGLYDGKKFRRYFNLILNDMFEAGYNVRYKLQDCSKLGVPQPRKRLLFIGARRGIPLPHFPKDTHGPPGGGLESFVYVADALKILERQRPHALYDPYDDIAKKRRTEGKPYNPHTEFLKGCVTTGGGKNHHYSGMRTYTARELAALQTFPSTYKFLGSPSTAIKMIGNAVPPKVEEQLALSCAQTLEAFDEGLIDAEDDITDLRAFLESKGCIIRRTPPNLNSFLGGHSSSTHQDRYRYLSRLADNDPEPVAAPHQRKHRRTEDVKDESRPYRMAQGRQGLERRPTSEKDFIDLT</sequence>
<evidence type="ECO:0000256" key="1">
    <source>
        <dbReference type="ARBA" id="ARBA00011975"/>
    </source>
</evidence>
<keyword evidence="4 5" id="KW-0949">S-adenosyl-L-methionine</keyword>
<keyword evidence="2 5" id="KW-0489">Methyltransferase</keyword>
<dbReference type="InterPro" id="IPR001525">
    <property type="entry name" value="C5_MeTfrase"/>
</dbReference>
<protein>
    <recommendedName>
        <fullName evidence="1">DNA (cytosine-5-)-methyltransferase</fullName>
        <ecNumber evidence="1">2.1.1.37</ecNumber>
    </recommendedName>
</protein>
<evidence type="ECO:0000256" key="2">
    <source>
        <dbReference type="ARBA" id="ARBA00022603"/>
    </source>
</evidence>
<dbReference type="Gene3D" id="3.90.120.10">
    <property type="entry name" value="DNA Methylase, subunit A, domain 2"/>
    <property type="match status" value="1"/>
</dbReference>
<comment type="similarity">
    <text evidence="5">Belongs to the class I-like SAM-binding methyltransferase superfamily. C5-methyltransferase family.</text>
</comment>
<dbReference type="InterPro" id="IPR029063">
    <property type="entry name" value="SAM-dependent_MTases_sf"/>
</dbReference>
<feature type="active site" evidence="5">
    <location>
        <position position="376"/>
    </location>
</feature>
<feature type="region of interest" description="Disordered" evidence="6">
    <location>
        <begin position="252"/>
        <end position="288"/>
    </location>
</feature>
<feature type="compositionally biased region" description="Basic and acidic residues" evidence="6">
    <location>
        <begin position="697"/>
        <end position="712"/>
    </location>
</feature>
<organism evidence="7 8">
    <name type="scientific">Alternaria tenuissima</name>
    <dbReference type="NCBI Taxonomy" id="119927"/>
    <lineage>
        <taxon>Eukaryota</taxon>
        <taxon>Fungi</taxon>
        <taxon>Dikarya</taxon>
        <taxon>Ascomycota</taxon>
        <taxon>Pezizomycotina</taxon>
        <taxon>Dothideomycetes</taxon>
        <taxon>Pleosporomycetidae</taxon>
        <taxon>Pleosporales</taxon>
        <taxon>Pleosporineae</taxon>
        <taxon>Pleosporaceae</taxon>
        <taxon>Alternaria</taxon>
        <taxon>Alternaria sect. Alternaria</taxon>
        <taxon>Alternaria alternata complex</taxon>
    </lineage>
</organism>
<dbReference type="PANTHER" id="PTHR10629:SF52">
    <property type="entry name" value="DNA (CYTOSINE-5)-METHYLTRANSFERASE 1"/>
    <property type="match status" value="1"/>
</dbReference>
<evidence type="ECO:0000256" key="3">
    <source>
        <dbReference type="ARBA" id="ARBA00022679"/>
    </source>
</evidence>
<dbReference type="GO" id="GO:0003677">
    <property type="term" value="F:DNA binding"/>
    <property type="evidence" value="ECO:0007669"/>
    <property type="project" value="TreeGrafter"/>
</dbReference>
<dbReference type="GO" id="GO:0005634">
    <property type="term" value="C:nucleus"/>
    <property type="evidence" value="ECO:0007669"/>
    <property type="project" value="TreeGrafter"/>
</dbReference>
<dbReference type="Pfam" id="PF00145">
    <property type="entry name" value="DNA_methylase"/>
    <property type="match status" value="1"/>
</dbReference>
<reference evidence="8" key="1">
    <citation type="journal article" date="2019" name="bioRxiv">
        <title>Genomics, evolutionary history and diagnostics of the Alternaria alternata species group including apple and Asian pear pathotypes.</title>
        <authorList>
            <person name="Armitage A.D."/>
            <person name="Cockerton H.M."/>
            <person name="Sreenivasaprasad S."/>
            <person name="Woodhall J.W."/>
            <person name="Lane C.R."/>
            <person name="Harrison R.J."/>
            <person name="Clarkson J.P."/>
        </authorList>
    </citation>
    <scope>NUCLEOTIDE SEQUENCE [LARGE SCALE GENOMIC DNA]</scope>
    <source>
        <strain evidence="8">FERA 1082</strain>
    </source>
</reference>
<proteinExistence type="inferred from homology"/>
<dbReference type="SUPFAM" id="SSF53335">
    <property type="entry name" value="S-adenosyl-L-methionine-dependent methyltransferases"/>
    <property type="match status" value="1"/>
</dbReference>
<gene>
    <name evidence="7" type="ORF">AA0114_g488</name>
</gene>
<dbReference type="Proteomes" id="UP000292402">
    <property type="component" value="Unassembled WGS sequence"/>
</dbReference>
<evidence type="ECO:0000256" key="5">
    <source>
        <dbReference type="PROSITE-ProRule" id="PRU01016"/>
    </source>
</evidence>
<comment type="caution">
    <text evidence="7">The sequence shown here is derived from an EMBL/GenBank/DDBJ whole genome shotgun (WGS) entry which is preliminary data.</text>
</comment>
<dbReference type="GO" id="GO:0044027">
    <property type="term" value="P:negative regulation of gene expression via chromosomal CpG island methylation"/>
    <property type="evidence" value="ECO:0007669"/>
    <property type="project" value="TreeGrafter"/>
</dbReference>
<feature type="region of interest" description="Disordered" evidence="6">
    <location>
        <begin position="660"/>
        <end position="712"/>
    </location>
</feature>
<feature type="compositionally biased region" description="Polar residues" evidence="6">
    <location>
        <begin position="254"/>
        <end position="265"/>
    </location>
</feature>
<dbReference type="GO" id="GO:0032259">
    <property type="term" value="P:methylation"/>
    <property type="evidence" value="ECO:0007669"/>
    <property type="project" value="UniProtKB-KW"/>
</dbReference>
<evidence type="ECO:0000313" key="7">
    <source>
        <dbReference type="EMBL" id="RYN62283.1"/>
    </source>
</evidence>
<dbReference type="EMBL" id="PDXA01000001">
    <property type="protein sequence ID" value="RYN62283.1"/>
    <property type="molecule type" value="Genomic_DNA"/>
</dbReference>
<dbReference type="Gene3D" id="3.40.50.150">
    <property type="entry name" value="Vaccinia Virus protein VP39"/>
    <property type="match status" value="1"/>
</dbReference>
<accession>A0A4Q4MXU1</accession>
<keyword evidence="3 5" id="KW-0808">Transferase</keyword>
<dbReference type="InterPro" id="IPR050390">
    <property type="entry name" value="C5-Methyltransferase"/>
</dbReference>
<feature type="region of interest" description="Disordered" evidence="6">
    <location>
        <begin position="32"/>
        <end position="51"/>
    </location>
</feature>
<dbReference type="AlphaFoldDB" id="A0A4Q4MXU1"/>
<dbReference type="EC" id="2.1.1.37" evidence="1"/>
<dbReference type="GO" id="GO:0003886">
    <property type="term" value="F:DNA (cytosine-5-)-methyltransferase activity"/>
    <property type="evidence" value="ECO:0007669"/>
    <property type="project" value="UniProtKB-EC"/>
</dbReference>
<evidence type="ECO:0000256" key="4">
    <source>
        <dbReference type="ARBA" id="ARBA00022691"/>
    </source>
</evidence>
<dbReference type="PANTHER" id="PTHR10629">
    <property type="entry name" value="CYTOSINE-SPECIFIC METHYLTRANSFERASE"/>
    <property type="match status" value="1"/>
</dbReference>
<evidence type="ECO:0000313" key="8">
    <source>
        <dbReference type="Proteomes" id="UP000292402"/>
    </source>
</evidence>
<name>A0A4Q4MXU1_9PLEO</name>
<feature type="compositionally biased region" description="Basic and acidic residues" evidence="6">
    <location>
        <begin position="678"/>
        <end position="688"/>
    </location>
</feature>
<evidence type="ECO:0000256" key="6">
    <source>
        <dbReference type="SAM" id="MobiDB-lite"/>
    </source>
</evidence>